<organism evidence="1 2">
    <name type="scientific">Desertifilum tharense IPPAS B-1220</name>
    <dbReference type="NCBI Taxonomy" id="1781255"/>
    <lineage>
        <taxon>Bacteria</taxon>
        <taxon>Bacillati</taxon>
        <taxon>Cyanobacteriota</taxon>
        <taxon>Cyanophyceae</taxon>
        <taxon>Desertifilales</taxon>
        <taxon>Desertifilaceae</taxon>
        <taxon>Desertifilum</taxon>
    </lineage>
</organism>
<dbReference type="EMBL" id="CP182909">
    <property type="protein sequence ID" value="XPM67113.1"/>
    <property type="molecule type" value="Genomic_DNA"/>
</dbReference>
<keyword evidence="2" id="KW-1185">Reference proteome</keyword>
<proteinExistence type="predicted"/>
<protein>
    <submittedName>
        <fullName evidence="1">M48 family metalloprotease</fullName>
        <ecNumber evidence="1">3.4.24.-</ecNumber>
    </submittedName>
</protein>
<evidence type="ECO:0000313" key="2">
    <source>
        <dbReference type="Proteomes" id="UP000095472"/>
    </source>
</evidence>
<keyword evidence="1" id="KW-0378">Hydrolase</keyword>
<keyword evidence="1" id="KW-0482">Metalloprotease</keyword>
<sequence>MAQGLLDRLTPEQLNAVLTHERAHSHYRDTFWFFWLGGCAASPAGCPKPKPCGKNSYYCANSG</sequence>
<dbReference type="Proteomes" id="UP000095472">
    <property type="component" value="Chromosome"/>
</dbReference>
<evidence type="ECO:0000313" key="1">
    <source>
        <dbReference type="EMBL" id="XPM67113.1"/>
    </source>
</evidence>
<dbReference type="EC" id="3.4.24.-" evidence="1"/>
<name>A0ACD5H1Y5_9CYAN</name>
<reference evidence="1 2" key="1">
    <citation type="journal article" date="2016" name="Genome Announc.">
        <title>Draft Genome Sequence of the Thermotolerant Cyanobacterium Desertifilum sp. IPPAS B-1220.</title>
        <authorList>
            <person name="Mironov K.S."/>
            <person name="Sinetova M.A."/>
            <person name="Bolatkhan K."/>
            <person name="Zayadan B.K."/>
            <person name="Ustinova V.V."/>
            <person name="Kupriyanova E.V."/>
            <person name="Skrypnik A.N."/>
            <person name="Gogoleva N.E."/>
            <person name="Gogolev Y.V."/>
            <person name="Los D.A."/>
        </authorList>
    </citation>
    <scope>NUCLEOTIDE SEQUENCE [LARGE SCALE GENOMIC DNA]</scope>
    <source>
        <strain evidence="1 2">IPPAS B-1220</strain>
    </source>
</reference>
<keyword evidence="1" id="KW-0645">Protease</keyword>
<gene>
    <name evidence="1" type="ORF">BH720_011645</name>
</gene>
<accession>A0ACD5H1Y5</accession>